<dbReference type="FunFam" id="3.40.50.80:FF:000001">
    <property type="entry name" value="NADPH--cytochrome P450 reductase 1"/>
    <property type="match status" value="1"/>
</dbReference>
<dbReference type="InterPro" id="IPR017927">
    <property type="entry name" value="FAD-bd_FR_type"/>
</dbReference>
<keyword evidence="13" id="KW-0198">Cysteine biosynthesis</keyword>
<dbReference type="Pfam" id="PF04060">
    <property type="entry name" value="FeS"/>
    <property type="match status" value="1"/>
</dbReference>
<dbReference type="PROSITE" id="PS51384">
    <property type="entry name" value="FAD_FR"/>
    <property type="match status" value="1"/>
</dbReference>
<sequence length="531" mass="57783">MSIAILPETAPFNSEQRAWLNGFLAGWLGLNGETASIAPALAEAVAFAPAPVAEPAPEPWHDPTLSIDERLKLSDGEPLPRRLMSATAQLDCGACGYLCRTYAEAIADGSENRLTLCAPGGSETSRTLKRLLKEQPVVITMTPAASQTHVNGVSHLGKDRWSRENPYTAQIVSTTPLNQPGSEKETRHVEIELGAEGPTYSVGDSLGIYPENCDALAEEVVAALGASGDEPVALSDGPEVSLATALRKQCCLNEVTEAFLLLLADAATDAEESTRLRALVEDDGPIVGFDVLDVLRSFPTARPSPFPFVAALSRIKPRLYSISSSPRRHSGQVHLTVRRVTYEYNGRGRKGVASTMLADRVAPGASVRVFVQPSHGFSLPADPSAAMIMIGPGTGIAPFRAFLHEREATGASGKNWLFFGDQRSEFDFLYEAELSRFQSCGLLTRLDTAFSRDQGRKVYVQDRIVEHGEELYRWLNEGAYIYVCGDAKRMAADVDRALREVVQTHGRLNADAAKAYIARLSSEKRYRRDVY</sequence>
<keyword evidence="12" id="KW-0411">Iron-sulfur</keyword>
<dbReference type="Pfam" id="PF00175">
    <property type="entry name" value="NAD_binding_1"/>
    <property type="match status" value="1"/>
</dbReference>
<proteinExistence type="predicted"/>
<evidence type="ECO:0000256" key="8">
    <source>
        <dbReference type="ARBA" id="ARBA00022827"/>
    </source>
</evidence>
<dbReference type="RefSeq" id="WP_015248979.1">
    <property type="nucleotide sequence ID" value="NC_019892.1"/>
</dbReference>
<evidence type="ECO:0000256" key="2">
    <source>
        <dbReference type="ARBA" id="ARBA00001974"/>
    </source>
</evidence>
<keyword evidence="4" id="KW-0004">4Fe-4S</keyword>
<dbReference type="eggNOG" id="COG2878">
    <property type="taxonomic scope" value="Bacteria"/>
</dbReference>
<keyword evidence="6" id="KW-0288">FMN</keyword>
<dbReference type="PROSITE" id="PS51656">
    <property type="entry name" value="4FE4S"/>
    <property type="match status" value="1"/>
</dbReference>
<name>L0DKX3_SINAD</name>
<dbReference type="PANTHER" id="PTHR19384">
    <property type="entry name" value="NITRIC OXIDE SYNTHASE-RELATED"/>
    <property type="match status" value="1"/>
</dbReference>
<dbReference type="Pfam" id="PF00667">
    <property type="entry name" value="FAD_binding_1"/>
    <property type="match status" value="1"/>
</dbReference>
<dbReference type="GO" id="GO:0051539">
    <property type="term" value="F:4 iron, 4 sulfur cluster binding"/>
    <property type="evidence" value="ECO:0007669"/>
    <property type="project" value="UniProtKB-KW"/>
</dbReference>
<dbReference type="eggNOG" id="COG0369">
    <property type="taxonomic scope" value="Bacteria"/>
</dbReference>
<keyword evidence="9" id="KW-0521">NADP</keyword>
<evidence type="ECO:0000259" key="16">
    <source>
        <dbReference type="PROSITE" id="PS51656"/>
    </source>
</evidence>
<keyword evidence="11" id="KW-0408">Iron</keyword>
<evidence type="ECO:0000256" key="4">
    <source>
        <dbReference type="ARBA" id="ARBA00022485"/>
    </source>
</evidence>
<dbReference type="GO" id="GO:0004783">
    <property type="term" value="F:sulfite reductase (NADPH) activity"/>
    <property type="evidence" value="ECO:0007669"/>
    <property type="project" value="UniProtKB-EC"/>
</dbReference>
<gene>
    <name evidence="17" type="ordered locus">Sinac_5752</name>
</gene>
<evidence type="ECO:0000256" key="6">
    <source>
        <dbReference type="ARBA" id="ARBA00022643"/>
    </source>
</evidence>
<evidence type="ECO:0000256" key="3">
    <source>
        <dbReference type="ARBA" id="ARBA00012604"/>
    </source>
</evidence>
<dbReference type="PANTHER" id="PTHR19384:SF128">
    <property type="entry name" value="NADPH OXIDOREDUCTASE A"/>
    <property type="match status" value="1"/>
</dbReference>
<evidence type="ECO:0000313" key="18">
    <source>
        <dbReference type="Proteomes" id="UP000010798"/>
    </source>
</evidence>
<evidence type="ECO:0000256" key="9">
    <source>
        <dbReference type="ARBA" id="ARBA00022857"/>
    </source>
</evidence>
<dbReference type="EMBL" id="CP003364">
    <property type="protein sequence ID" value="AGA29882.1"/>
    <property type="molecule type" value="Genomic_DNA"/>
</dbReference>
<evidence type="ECO:0000256" key="14">
    <source>
        <dbReference type="ARBA" id="ARBA00052219"/>
    </source>
</evidence>
<keyword evidence="7" id="KW-0479">Metal-binding</keyword>
<dbReference type="STRING" id="886293.Sinac_5752"/>
<feature type="domain" description="FAD-binding FR-type" evidence="15">
    <location>
        <begin position="164"/>
        <end position="380"/>
    </location>
</feature>
<reference evidence="17 18" key="1">
    <citation type="submission" date="2012-02" db="EMBL/GenBank/DDBJ databases">
        <title>Complete sequence of chromosome of Singulisphaera acidiphila DSM 18658.</title>
        <authorList>
            <consortium name="US DOE Joint Genome Institute (JGI-PGF)"/>
            <person name="Lucas S."/>
            <person name="Copeland A."/>
            <person name="Lapidus A."/>
            <person name="Glavina del Rio T."/>
            <person name="Dalin E."/>
            <person name="Tice H."/>
            <person name="Bruce D."/>
            <person name="Goodwin L."/>
            <person name="Pitluck S."/>
            <person name="Peters L."/>
            <person name="Ovchinnikova G."/>
            <person name="Chertkov O."/>
            <person name="Kyrpides N."/>
            <person name="Mavromatis K."/>
            <person name="Ivanova N."/>
            <person name="Brettin T."/>
            <person name="Detter J.C."/>
            <person name="Han C."/>
            <person name="Larimer F."/>
            <person name="Land M."/>
            <person name="Hauser L."/>
            <person name="Markowitz V."/>
            <person name="Cheng J.-F."/>
            <person name="Hugenholtz P."/>
            <person name="Woyke T."/>
            <person name="Wu D."/>
            <person name="Tindall B."/>
            <person name="Pomrenke H."/>
            <person name="Brambilla E."/>
            <person name="Klenk H.-P."/>
            <person name="Eisen J.A."/>
        </authorList>
    </citation>
    <scope>NUCLEOTIDE SEQUENCE [LARGE SCALE GENOMIC DNA]</scope>
    <source>
        <strain evidence="18">ATCC BAA-1392 / DSM 18658 / VKM B-2454 / MOB10</strain>
    </source>
</reference>
<evidence type="ECO:0000256" key="5">
    <source>
        <dbReference type="ARBA" id="ARBA00022630"/>
    </source>
</evidence>
<dbReference type="Proteomes" id="UP000010798">
    <property type="component" value="Chromosome"/>
</dbReference>
<dbReference type="GO" id="GO:0005829">
    <property type="term" value="C:cytosol"/>
    <property type="evidence" value="ECO:0007669"/>
    <property type="project" value="TreeGrafter"/>
</dbReference>
<keyword evidence="13" id="KW-0028">Amino-acid biosynthesis</keyword>
<dbReference type="CDD" id="cd06199">
    <property type="entry name" value="SiR"/>
    <property type="match status" value="1"/>
</dbReference>
<evidence type="ECO:0000313" key="17">
    <source>
        <dbReference type="EMBL" id="AGA29882.1"/>
    </source>
</evidence>
<dbReference type="GO" id="GO:0050660">
    <property type="term" value="F:flavin adenine dinucleotide binding"/>
    <property type="evidence" value="ECO:0007669"/>
    <property type="project" value="TreeGrafter"/>
</dbReference>
<evidence type="ECO:0000256" key="10">
    <source>
        <dbReference type="ARBA" id="ARBA00023002"/>
    </source>
</evidence>
<feature type="domain" description="4Fe-4S" evidence="16">
    <location>
        <begin position="75"/>
        <end position="134"/>
    </location>
</feature>
<protein>
    <recommendedName>
        <fullName evidence="3">assimilatory sulfite reductase (NADPH)</fullName>
        <ecNumber evidence="3">1.8.1.2</ecNumber>
    </recommendedName>
</protein>
<dbReference type="Gene3D" id="2.40.30.10">
    <property type="entry name" value="Translation factors"/>
    <property type="match status" value="1"/>
</dbReference>
<dbReference type="GO" id="GO:0010181">
    <property type="term" value="F:FMN binding"/>
    <property type="evidence" value="ECO:0007669"/>
    <property type="project" value="TreeGrafter"/>
</dbReference>
<dbReference type="GO" id="GO:0019344">
    <property type="term" value="P:cysteine biosynthetic process"/>
    <property type="evidence" value="ECO:0007669"/>
    <property type="project" value="UniProtKB-KW"/>
</dbReference>
<dbReference type="SUPFAM" id="SSF52343">
    <property type="entry name" value="Ferredoxin reductase-like, C-terminal NADP-linked domain"/>
    <property type="match status" value="1"/>
</dbReference>
<evidence type="ECO:0000256" key="7">
    <source>
        <dbReference type="ARBA" id="ARBA00022723"/>
    </source>
</evidence>
<evidence type="ECO:0000256" key="11">
    <source>
        <dbReference type="ARBA" id="ARBA00023004"/>
    </source>
</evidence>
<accession>L0DKX3</accession>
<dbReference type="KEGG" id="saci:Sinac_5752"/>
<evidence type="ECO:0000256" key="13">
    <source>
        <dbReference type="ARBA" id="ARBA00023192"/>
    </source>
</evidence>
<dbReference type="SUPFAM" id="SSF63380">
    <property type="entry name" value="Riboflavin synthase domain-like"/>
    <property type="match status" value="1"/>
</dbReference>
<evidence type="ECO:0000259" key="15">
    <source>
        <dbReference type="PROSITE" id="PS51384"/>
    </source>
</evidence>
<organism evidence="17 18">
    <name type="scientific">Singulisphaera acidiphila (strain ATCC BAA-1392 / DSM 18658 / VKM B-2454 / MOB10)</name>
    <dbReference type="NCBI Taxonomy" id="886293"/>
    <lineage>
        <taxon>Bacteria</taxon>
        <taxon>Pseudomonadati</taxon>
        <taxon>Planctomycetota</taxon>
        <taxon>Planctomycetia</taxon>
        <taxon>Isosphaerales</taxon>
        <taxon>Isosphaeraceae</taxon>
        <taxon>Singulisphaera</taxon>
    </lineage>
</organism>
<dbReference type="OrthoDB" id="9789468at2"/>
<dbReference type="InterPro" id="IPR039261">
    <property type="entry name" value="FNR_nucleotide-bd"/>
</dbReference>
<dbReference type="InterPro" id="IPR003097">
    <property type="entry name" value="CysJ-like_FAD-binding"/>
</dbReference>
<evidence type="ECO:0000256" key="12">
    <source>
        <dbReference type="ARBA" id="ARBA00023014"/>
    </source>
</evidence>
<keyword evidence="5" id="KW-0285">Flavoprotein</keyword>
<dbReference type="AlphaFoldDB" id="L0DKX3"/>
<evidence type="ECO:0000256" key="1">
    <source>
        <dbReference type="ARBA" id="ARBA00001917"/>
    </source>
</evidence>
<dbReference type="EC" id="1.8.1.2" evidence="3"/>
<dbReference type="InterPro" id="IPR023173">
    <property type="entry name" value="NADPH_Cyt_P450_Rdtase_alpha"/>
</dbReference>
<dbReference type="InterPro" id="IPR007202">
    <property type="entry name" value="4Fe-4S_dom"/>
</dbReference>
<dbReference type="InterPro" id="IPR001709">
    <property type="entry name" value="Flavoprot_Pyr_Nucl_cyt_Rdtase"/>
</dbReference>
<dbReference type="GO" id="GO:0046872">
    <property type="term" value="F:metal ion binding"/>
    <property type="evidence" value="ECO:0007669"/>
    <property type="project" value="UniProtKB-KW"/>
</dbReference>
<comment type="cofactor">
    <cofactor evidence="2">
        <name>FAD</name>
        <dbReference type="ChEBI" id="CHEBI:57692"/>
    </cofactor>
</comment>
<comment type="cofactor">
    <cofactor evidence="1">
        <name>FMN</name>
        <dbReference type="ChEBI" id="CHEBI:58210"/>
    </cofactor>
</comment>
<dbReference type="Gene3D" id="1.10.15.40">
    <property type="entry name" value="Electron transport complex subunit B, putative Fe-S cluster"/>
    <property type="match status" value="1"/>
</dbReference>
<dbReference type="PRINTS" id="PR00371">
    <property type="entry name" value="FPNCR"/>
</dbReference>
<dbReference type="HOGENOM" id="CLU_001570_17_0_0"/>
<dbReference type="Gene3D" id="1.20.990.10">
    <property type="entry name" value="NADPH-cytochrome p450 Reductase, Chain A, domain 3"/>
    <property type="match status" value="1"/>
</dbReference>
<comment type="catalytic activity">
    <reaction evidence="14">
        <text>hydrogen sulfide + 3 NADP(+) + 3 H2O = sulfite + 3 NADPH + 4 H(+)</text>
        <dbReference type="Rhea" id="RHEA:13801"/>
        <dbReference type="ChEBI" id="CHEBI:15377"/>
        <dbReference type="ChEBI" id="CHEBI:15378"/>
        <dbReference type="ChEBI" id="CHEBI:17359"/>
        <dbReference type="ChEBI" id="CHEBI:29919"/>
        <dbReference type="ChEBI" id="CHEBI:57783"/>
        <dbReference type="ChEBI" id="CHEBI:58349"/>
        <dbReference type="EC" id="1.8.1.2"/>
    </reaction>
</comment>
<dbReference type="InterPro" id="IPR017938">
    <property type="entry name" value="Riboflavin_synthase-like_b-brl"/>
</dbReference>
<dbReference type="NCBIfam" id="NF004859">
    <property type="entry name" value="PRK06214.1"/>
    <property type="match status" value="1"/>
</dbReference>
<dbReference type="InterPro" id="IPR001433">
    <property type="entry name" value="OxRdtase_FAD/NAD-bd"/>
</dbReference>
<keyword evidence="18" id="KW-1185">Reference proteome</keyword>
<dbReference type="Gene3D" id="3.40.50.80">
    <property type="entry name" value="Nucleotide-binding domain of ferredoxin-NADP reductase (FNR) module"/>
    <property type="match status" value="1"/>
</dbReference>
<keyword evidence="10" id="KW-0560">Oxidoreductase</keyword>
<keyword evidence="8" id="KW-0274">FAD</keyword>